<protein>
    <submittedName>
        <fullName evidence="1">Uncharacterized protein</fullName>
    </submittedName>
</protein>
<dbReference type="KEGG" id="mad:HP15_490"/>
<evidence type="ECO:0000313" key="1">
    <source>
        <dbReference type="EMBL" id="ADP96254.1"/>
    </source>
</evidence>
<reference evidence="2" key="2">
    <citation type="submission" date="2010-02" db="EMBL/GenBank/DDBJ databases">
        <title>Complete genome sequence of Marinobacter adhaerens type strain (HP15).</title>
        <authorList>
            <person name="Gaerdes A.A.M."/>
            <person name="Kaeppel E."/>
            <person name="Shezad A."/>
            <person name="Seebah S."/>
            <person name="Teeling H."/>
            <person name="Yarza P."/>
            <person name="Gloeckner F.O."/>
            <person name="Ullrich M.S."/>
        </authorList>
    </citation>
    <scope>NUCLEOTIDE SEQUENCE [LARGE SCALE GENOMIC DNA]</scope>
    <source>
        <strain evidence="2">DSM 23420 / HP15</strain>
    </source>
</reference>
<accession>E4PND5</accession>
<dbReference type="HOGENOM" id="CLU_2382725_0_0_6"/>
<organism evidence="1 2">
    <name type="scientific">Marinobacter adhaerens (strain DSM 23420 / HP15)</name>
    <dbReference type="NCBI Taxonomy" id="225937"/>
    <lineage>
        <taxon>Bacteria</taxon>
        <taxon>Pseudomonadati</taxon>
        <taxon>Pseudomonadota</taxon>
        <taxon>Gammaproteobacteria</taxon>
        <taxon>Pseudomonadales</taxon>
        <taxon>Marinobacteraceae</taxon>
        <taxon>Marinobacter</taxon>
    </lineage>
</organism>
<reference evidence="1 2" key="1">
    <citation type="journal article" date="2010" name="Stand. Genomic Sci.">
        <title>Complete genome sequence of Marinobacter adhaerens type strain (HP15), a diatom-interacting marine microorganism.</title>
        <authorList>
            <person name="Gardes A."/>
            <person name="Kaeppel E."/>
            <person name="Shehzad A."/>
            <person name="Seebah S."/>
            <person name="Teeling H."/>
            <person name="Yarza P."/>
            <person name="Glockner F.O."/>
            <person name="Grossart H.P."/>
            <person name="Ullrich M.S."/>
        </authorList>
    </citation>
    <scope>NUCLEOTIDE SEQUENCE [LARGE SCALE GENOMIC DNA]</scope>
    <source>
        <strain evidence="2">DSM 23420 / HP15</strain>
    </source>
</reference>
<dbReference type="STRING" id="225937.HP15_490"/>
<gene>
    <name evidence="1" type="ordered locus">HP15_490</name>
</gene>
<proteinExistence type="predicted"/>
<dbReference type="EMBL" id="CP001978">
    <property type="protein sequence ID" value="ADP96254.1"/>
    <property type="molecule type" value="Genomic_DNA"/>
</dbReference>
<name>E4PND5_MARAH</name>
<sequence>MCLAGPESFGDLRRLPEKLGRYSILQTGEKSSFIPSADTGMRPTPVSAQLLSKVRFVTLLDYCSQVLAPVVSAFGMGGPGYAVNTSLYARQNHP</sequence>
<dbReference type="AlphaFoldDB" id="E4PND5"/>
<dbReference type="Proteomes" id="UP000007077">
    <property type="component" value="Chromosome"/>
</dbReference>
<evidence type="ECO:0000313" key="2">
    <source>
        <dbReference type="Proteomes" id="UP000007077"/>
    </source>
</evidence>
<dbReference type="PATRIC" id="fig|225937.3.peg.495"/>